<feature type="compositionally biased region" description="Polar residues" evidence="1">
    <location>
        <begin position="239"/>
        <end position="251"/>
    </location>
</feature>
<evidence type="ECO:0000313" key="3">
    <source>
        <dbReference type="EMBL" id="PIQ68329.1"/>
    </source>
</evidence>
<evidence type="ECO:0000256" key="2">
    <source>
        <dbReference type="SAM" id="Phobius"/>
    </source>
</evidence>
<comment type="caution">
    <text evidence="3">The sequence shown here is derived from an EMBL/GenBank/DDBJ whole genome shotgun (WGS) entry which is preliminary data.</text>
</comment>
<feature type="compositionally biased region" description="Basic and acidic residues" evidence="1">
    <location>
        <begin position="327"/>
        <end position="344"/>
    </location>
</feature>
<feature type="compositionally biased region" description="Basic and acidic residues" evidence="1">
    <location>
        <begin position="309"/>
        <end position="320"/>
    </location>
</feature>
<proteinExistence type="predicted"/>
<name>A0A2H0KAS2_9BACT</name>
<feature type="transmembrane region" description="Helical" evidence="2">
    <location>
        <begin position="12"/>
        <end position="29"/>
    </location>
</feature>
<feature type="compositionally biased region" description="Basic and acidic residues" evidence="1">
    <location>
        <begin position="252"/>
        <end position="262"/>
    </location>
</feature>
<dbReference type="EMBL" id="PCVG01000061">
    <property type="protein sequence ID" value="PIQ68329.1"/>
    <property type="molecule type" value="Genomic_DNA"/>
</dbReference>
<keyword evidence="2" id="KW-1133">Transmembrane helix</keyword>
<accession>A0A2H0KAS2</accession>
<feature type="compositionally biased region" description="Polar residues" evidence="1">
    <location>
        <begin position="345"/>
        <end position="354"/>
    </location>
</feature>
<dbReference type="AlphaFoldDB" id="A0A2H0KAS2"/>
<evidence type="ECO:0000256" key="1">
    <source>
        <dbReference type="SAM" id="MobiDB-lite"/>
    </source>
</evidence>
<feature type="compositionally biased region" description="Pro residues" evidence="1">
    <location>
        <begin position="199"/>
        <end position="211"/>
    </location>
</feature>
<feature type="region of interest" description="Disordered" evidence="1">
    <location>
        <begin position="188"/>
        <end position="483"/>
    </location>
</feature>
<organism evidence="3 4">
    <name type="scientific">Candidatus Taylorbacteria bacterium CG11_big_fil_rev_8_21_14_0_20_46_11</name>
    <dbReference type="NCBI Taxonomy" id="1975025"/>
    <lineage>
        <taxon>Bacteria</taxon>
        <taxon>Candidatus Tayloriibacteriota</taxon>
    </lineage>
</organism>
<gene>
    <name evidence="3" type="ORF">COV91_04715</name>
</gene>
<keyword evidence="2" id="KW-0812">Transmembrane</keyword>
<feature type="compositionally biased region" description="Low complexity" evidence="1">
    <location>
        <begin position="357"/>
        <end position="372"/>
    </location>
</feature>
<reference evidence="3 4" key="1">
    <citation type="submission" date="2017-09" db="EMBL/GenBank/DDBJ databases">
        <title>Depth-based differentiation of microbial function through sediment-hosted aquifers and enrichment of novel symbionts in the deep terrestrial subsurface.</title>
        <authorList>
            <person name="Probst A.J."/>
            <person name="Ladd B."/>
            <person name="Jarett J.K."/>
            <person name="Geller-Mcgrath D.E."/>
            <person name="Sieber C.M."/>
            <person name="Emerson J.B."/>
            <person name="Anantharaman K."/>
            <person name="Thomas B.C."/>
            <person name="Malmstrom R."/>
            <person name="Stieglmeier M."/>
            <person name="Klingl A."/>
            <person name="Woyke T."/>
            <person name="Ryan C.M."/>
            <person name="Banfield J.F."/>
        </authorList>
    </citation>
    <scope>NUCLEOTIDE SEQUENCE [LARGE SCALE GENOMIC DNA]</scope>
    <source>
        <strain evidence="3">CG11_big_fil_rev_8_21_14_0_20_46_11</strain>
    </source>
</reference>
<feature type="compositionally biased region" description="Polar residues" evidence="1">
    <location>
        <begin position="404"/>
        <end position="419"/>
    </location>
</feature>
<feature type="transmembrane region" description="Helical" evidence="2">
    <location>
        <begin position="49"/>
        <end position="68"/>
    </location>
</feature>
<dbReference type="Proteomes" id="UP000229342">
    <property type="component" value="Unassembled WGS sequence"/>
</dbReference>
<feature type="compositionally biased region" description="Low complexity" evidence="1">
    <location>
        <begin position="440"/>
        <end position="453"/>
    </location>
</feature>
<protein>
    <submittedName>
        <fullName evidence="3">Uncharacterized protein</fullName>
    </submittedName>
</protein>
<keyword evidence="2" id="KW-0472">Membrane</keyword>
<evidence type="ECO:0000313" key="4">
    <source>
        <dbReference type="Proteomes" id="UP000229342"/>
    </source>
</evidence>
<feature type="transmembrane region" description="Helical" evidence="2">
    <location>
        <begin position="88"/>
        <end position="111"/>
    </location>
</feature>
<sequence length="552" mass="59701">MSPQNQQQKREHAIKTATFVMMLAVALFYDMSQVGLNLIGTIPGGQAITFIGTVLIDVWAFLTFYIWFKLQGVSFVNPKRGITMGGAVLIEIIPILNALPAWTLAVVILFITTRGEEALEKTLSRVGGAASLVSKGAKLAGKIPGASPALKQGLNRASEEADKIAEGARGAREQLQNLPPDRKTHLETASKERTQAPPGSTPPVIAPPPAQPAGDIGAQPVFRQPPQETPQQGKGDPANETQKQKSTAYTQRQKEVFDDMRRQQGYARPMEESRERTAEEKASRQKEVLDDYKKEHGFAKPMEGSDTLPKTEEGQRKRAEAIAQRQQDIKDDMAKKGEEIHTDPVDNSQASTPKGVQPQSPTAAPRSPSAPTVQTPQHARVQTPPPKSGTQPVQPESLAKPVSQAPTNQTPSQSTQSEIGDTPPSQASPIPASPQPAEPTPSSKPSETKTPSENTQAEKSENIATPMSHRDTLSAGRAGSVGAVEEQLRTIRQNVKPAIERLQRESRAHIEKAAEEIIHKIQNGEELPDQVTSTKTSTASGAPSQHRTRHSL</sequence>
<feature type="compositionally biased region" description="Basic and acidic residues" evidence="1">
    <location>
        <begin position="269"/>
        <end position="298"/>
    </location>
</feature>
<feature type="compositionally biased region" description="Polar residues" evidence="1">
    <location>
        <begin position="530"/>
        <end position="545"/>
    </location>
</feature>
<feature type="region of interest" description="Disordered" evidence="1">
    <location>
        <begin position="520"/>
        <end position="552"/>
    </location>
</feature>